<evidence type="ECO:0000313" key="3">
    <source>
        <dbReference type="Proteomes" id="UP000092124"/>
    </source>
</evidence>
<keyword evidence="3" id="KW-1185">Reference proteome</keyword>
<dbReference type="EMBL" id="LZPO01107970">
    <property type="protein sequence ID" value="OBS59724.1"/>
    <property type="molecule type" value="Genomic_DNA"/>
</dbReference>
<name>A0A1A6G1K2_NEOLE</name>
<feature type="region of interest" description="Disordered" evidence="1">
    <location>
        <begin position="1"/>
        <end position="29"/>
    </location>
</feature>
<organism evidence="2 3">
    <name type="scientific">Neotoma lepida</name>
    <name type="common">Desert woodrat</name>
    <dbReference type="NCBI Taxonomy" id="56216"/>
    <lineage>
        <taxon>Eukaryota</taxon>
        <taxon>Metazoa</taxon>
        <taxon>Chordata</taxon>
        <taxon>Craniata</taxon>
        <taxon>Vertebrata</taxon>
        <taxon>Euteleostomi</taxon>
        <taxon>Mammalia</taxon>
        <taxon>Eutheria</taxon>
        <taxon>Euarchontoglires</taxon>
        <taxon>Glires</taxon>
        <taxon>Rodentia</taxon>
        <taxon>Myomorpha</taxon>
        <taxon>Muroidea</taxon>
        <taxon>Cricetidae</taxon>
        <taxon>Neotominae</taxon>
        <taxon>Neotoma</taxon>
    </lineage>
</organism>
<feature type="region of interest" description="Disordered" evidence="1">
    <location>
        <begin position="43"/>
        <end position="96"/>
    </location>
</feature>
<evidence type="ECO:0000313" key="2">
    <source>
        <dbReference type="EMBL" id="OBS59724.1"/>
    </source>
</evidence>
<reference evidence="2 3" key="1">
    <citation type="submission" date="2016-06" db="EMBL/GenBank/DDBJ databases">
        <title>The Draft Genome Sequence and Annotation of the Desert Woodrat Neotoma lepida.</title>
        <authorList>
            <person name="Campbell M."/>
            <person name="Oakeson K.F."/>
            <person name="Yandell M."/>
            <person name="Halpert J.R."/>
            <person name="Dearing D."/>
        </authorList>
    </citation>
    <scope>NUCLEOTIDE SEQUENCE [LARGE SCALE GENOMIC DNA]</scope>
    <source>
        <strain evidence="2">417</strain>
        <tissue evidence="2">Liver</tissue>
    </source>
</reference>
<dbReference type="Proteomes" id="UP000092124">
    <property type="component" value="Unassembled WGS sequence"/>
</dbReference>
<accession>A0A1A6G1K2</accession>
<proteinExistence type="predicted"/>
<sequence length="200" mass="20990">MNLAAAKTESMTSGLEERLGCSRSRSHRAGLLGGKRGVLAPASLSPTECRVPPSAPLPIRQAGRTREPKQGALLPRRKGPRPPSCTRPPAPRLTGPWPVPGGAAGREAAALQPVMLGPGTAPPGLPRAPGSRRQLRLALPGGRPTRAEVAEKEARASAGWTDRHAGQWEAGSWRGAWLRLGSAPGWVPLGCTFLRRVPGC</sequence>
<feature type="compositionally biased region" description="Pro residues" evidence="1">
    <location>
        <begin position="81"/>
        <end position="91"/>
    </location>
</feature>
<evidence type="ECO:0000256" key="1">
    <source>
        <dbReference type="SAM" id="MobiDB-lite"/>
    </source>
</evidence>
<dbReference type="AlphaFoldDB" id="A0A1A6G1K2"/>
<gene>
    <name evidence="2" type="ORF">A6R68_09157</name>
</gene>
<protein>
    <submittedName>
        <fullName evidence="2">Uncharacterized protein</fullName>
    </submittedName>
</protein>
<comment type="caution">
    <text evidence="2">The sequence shown here is derived from an EMBL/GenBank/DDBJ whole genome shotgun (WGS) entry which is preliminary data.</text>
</comment>